<organism evidence="3 4">
    <name type="scientific">Nocardioides phosphati</name>
    <dbReference type="NCBI Taxonomy" id="1867775"/>
    <lineage>
        <taxon>Bacteria</taxon>
        <taxon>Bacillati</taxon>
        <taxon>Actinomycetota</taxon>
        <taxon>Actinomycetes</taxon>
        <taxon>Propionibacteriales</taxon>
        <taxon>Nocardioidaceae</taxon>
        <taxon>Nocardioides</taxon>
    </lineage>
</organism>
<keyword evidence="4" id="KW-1185">Reference proteome</keyword>
<name>A0ABQ2N7P6_9ACTN</name>
<keyword evidence="2" id="KW-1133">Transmembrane helix</keyword>
<dbReference type="Proteomes" id="UP000655410">
    <property type="component" value="Unassembled WGS sequence"/>
</dbReference>
<evidence type="ECO:0000313" key="4">
    <source>
        <dbReference type="Proteomes" id="UP000655410"/>
    </source>
</evidence>
<proteinExistence type="predicted"/>
<gene>
    <name evidence="3" type="ORF">GCM10011584_06610</name>
</gene>
<keyword evidence="2" id="KW-0472">Membrane</keyword>
<accession>A0ABQ2N7P6</accession>
<evidence type="ECO:0000313" key="3">
    <source>
        <dbReference type="EMBL" id="GGO85803.1"/>
    </source>
</evidence>
<protein>
    <recommendedName>
        <fullName evidence="5">AtpZ/AtpI family protein</fullName>
    </recommendedName>
</protein>
<keyword evidence="2" id="KW-0812">Transmembrane</keyword>
<reference evidence="4" key="1">
    <citation type="journal article" date="2019" name="Int. J. Syst. Evol. Microbiol.">
        <title>The Global Catalogue of Microorganisms (GCM) 10K type strain sequencing project: providing services to taxonomists for standard genome sequencing and annotation.</title>
        <authorList>
            <consortium name="The Broad Institute Genomics Platform"/>
            <consortium name="The Broad Institute Genome Sequencing Center for Infectious Disease"/>
            <person name="Wu L."/>
            <person name="Ma J."/>
        </authorList>
    </citation>
    <scope>NUCLEOTIDE SEQUENCE [LARGE SCALE GENOMIC DNA]</scope>
    <source>
        <strain evidence="4">CGMCC 4.7371</strain>
    </source>
</reference>
<sequence length="89" mass="9813">MTGIVRPAMPRTEETQQPQGDPWLAFGYLVSGVLLYGAMGWLADWWLGTEFLVVIGILFGATLGIYMTFKRFGGTPTATDEQSHGKETE</sequence>
<feature type="region of interest" description="Disordered" evidence="1">
    <location>
        <begin position="1"/>
        <end position="20"/>
    </location>
</feature>
<comment type="caution">
    <text evidence="3">The sequence shown here is derived from an EMBL/GenBank/DDBJ whole genome shotgun (WGS) entry which is preliminary data.</text>
</comment>
<feature type="transmembrane region" description="Helical" evidence="2">
    <location>
        <begin position="21"/>
        <end position="39"/>
    </location>
</feature>
<evidence type="ECO:0000256" key="2">
    <source>
        <dbReference type="SAM" id="Phobius"/>
    </source>
</evidence>
<feature type="transmembrane region" description="Helical" evidence="2">
    <location>
        <begin position="45"/>
        <end position="66"/>
    </location>
</feature>
<evidence type="ECO:0000256" key="1">
    <source>
        <dbReference type="SAM" id="MobiDB-lite"/>
    </source>
</evidence>
<evidence type="ECO:0008006" key="5">
    <source>
        <dbReference type="Google" id="ProtNLM"/>
    </source>
</evidence>
<dbReference type="EMBL" id="BMNI01000001">
    <property type="protein sequence ID" value="GGO85803.1"/>
    <property type="molecule type" value="Genomic_DNA"/>
</dbReference>